<dbReference type="InterPro" id="IPR039420">
    <property type="entry name" value="WalR-like"/>
</dbReference>
<dbReference type="Pfam" id="PF00196">
    <property type="entry name" value="GerE"/>
    <property type="match status" value="1"/>
</dbReference>
<keyword evidence="8" id="KW-1185">Reference proteome</keyword>
<dbReference type="GO" id="GO:0000976">
    <property type="term" value="F:transcription cis-regulatory region binding"/>
    <property type="evidence" value="ECO:0007669"/>
    <property type="project" value="TreeGrafter"/>
</dbReference>
<dbReference type="RefSeq" id="WP_162424282.1">
    <property type="nucleotide sequence ID" value="NZ_WVIE01000019.1"/>
</dbReference>
<feature type="domain" description="HTH luxR-type" evidence="5">
    <location>
        <begin position="149"/>
        <end position="214"/>
    </location>
</feature>
<accession>A0A8J7Z629</accession>
<dbReference type="InterPro" id="IPR036388">
    <property type="entry name" value="WH-like_DNA-bd_sf"/>
</dbReference>
<evidence type="ECO:0000256" key="2">
    <source>
        <dbReference type="ARBA" id="ARBA00023125"/>
    </source>
</evidence>
<dbReference type="PRINTS" id="PR00038">
    <property type="entry name" value="HTHLUXR"/>
</dbReference>
<evidence type="ECO:0000256" key="1">
    <source>
        <dbReference type="ARBA" id="ARBA00023015"/>
    </source>
</evidence>
<dbReference type="GO" id="GO:0005829">
    <property type="term" value="C:cytosol"/>
    <property type="evidence" value="ECO:0007669"/>
    <property type="project" value="TreeGrafter"/>
</dbReference>
<protein>
    <submittedName>
        <fullName evidence="7">Response regulator</fullName>
    </submittedName>
</protein>
<dbReference type="CDD" id="cd17574">
    <property type="entry name" value="REC_OmpR"/>
    <property type="match status" value="1"/>
</dbReference>
<dbReference type="PROSITE" id="PS50043">
    <property type="entry name" value="HTH_LUXR_2"/>
    <property type="match status" value="1"/>
</dbReference>
<reference evidence="7" key="1">
    <citation type="submission" date="2019-12" db="EMBL/GenBank/DDBJ databases">
        <title>High-Quality draft genome sequences of three cyanobacteria isolated from the limestone walls of the Old Cathedral of Coimbra.</title>
        <authorList>
            <person name="Tiago I."/>
            <person name="Soares F."/>
            <person name="Portugal A."/>
        </authorList>
    </citation>
    <scope>NUCLEOTIDE SEQUENCE</scope>
    <source>
        <strain evidence="7">A</strain>
    </source>
</reference>
<dbReference type="Gene3D" id="1.10.10.10">
    <property type="entry name" value="Winged helix-like DNA-binding domain superfamily/Winged helix DNA-binding domain"/>
    <property type="match status" value="1"/>
</dbReference>
<dbReference type="InterPro" id="IPR011006">
    <property type="entry name" value="CheY-like_superfamily"/>
</dbReference>
<dbReference type="Proteomes" id="UP000646053">
    <property type="component" value="Unassembled WGS sequence"/>
</dbReference>
<dbReference type="PANTHER" id="PTHR48111:SF67">
    <property type="entry name" value="TRANSCRIPTIONAL REGULATORY PROTEIN TCTD"/>
    <property type="match status" value="1"/>
</dbReference>
<dbReference type="GO" id="GO:0032993">
    <property type="term" value="C:protein-DNA complex"/>
    <property type="evidence" value="ECO:0007669"/>
    <property type="project" value="TreeGrafter"/>
</dbReference>
<dbReference type="SMART" id="SM00421">
    <property type="entry name" value="HTH_LUXR"/>
    <property type="match status" value="1"/>
</dbReference>
<dbReference type="PROSITE" id="PS50110">
    <property type="entry name" value="RESPONSE_REGULATORY"/>
    <property type="match status" value="1"/>
</dbReference>
<keyword evidence="4" id="KW-0597">Phosphoprotein</keyword>
<dbReference type="Gene3D" id="3.40.50.2300">
    <property type="match status" value="1"/>
</dbReference>
<dbReference type="Pfam" id="PF00072">
    <property type="entry name" value="Response_reg"/>
    <property type="match status" value="1"/>
</dbReference>
<feature type="modified residue" description="4-aspartylphosphate" evidence="4">
    <location>
        <position position="63"/>
    </location>
</feature>
<evidence type="ECO:0000256" key="3">
    <source>
        <dbReference type="ARBA" id="ARBA00023163"/>
    </source>
</evidence>
<organism evidence="7 8">
    <name type="scientific">Myxacorys almedinensis A</name>
    <dbReference type="NCBI Taxonomy" id="2690445"/>
    <lineage>
        <taxon>Bacteria</taxon>
        <taxon>Bacillati</taxon>
        <taxon>Cyanobacteriota</taxon>
        <taxon>Cyanophyceae</taxon>
        <taxon>Leptolyngbyales</taxon>
        <taxon>Leptolyngbyaceae</taxon>
        <taxon>Myxacorys</taxon>
        <taxon>Myxacorys almedinensis</taxon>
    </lineage>
</organism>
<keyword evidence="3" id="KW-0804">Transcription</keyword>
<dbReference type="SUPFAM" id="SSF46894">
    <property type="entry name" value="C-terminal effector domain of the bipartite response regulators"/>
    <property type="match status" value="1"/>
</dbReference>
<evidence type="ECO:0000256" key="4">
    <source>
        <dbReference type="PROSITE-ProRule" id="PRU00169"/>
    </source>
</evidence>
<evidence type="ECO:0000313" key="8">
    <source>
        <dbReference type="Proteomes" id="UP000646053"/>
    </source>
</evidence>
<name>A0A8J7Z629_9CYAN</name>
<dbReference type="InterPro" id="IPR016032">
    <property type="entry name" value="Sig_transdc_resp-reg_C-effctor"/>
</dbReference>
<dbReference type="GO" id="GO:0006355">
    <property type="term" value="P:regulation of DNA-templated transcription"/>
    <property type="evidence" value="ECO:0007669"/>
    <property type="project" value="InterPro"/>
</dbReference>
<dbReference type="InterPro" id="IPR000792">
    <property type="entry name" value="Tscrpt_reg_LuxR_C"/>
</dbReference>
<evidence type="ECO:0000259" key="5">
    <source>
        <dbReference type="PROSITE" id="PS50043"/>
    </source>
</evidence>
<gene>
    <name evidence="7" type="ORF">GS601_15920</name>
</gene>
<feature type="domain" description="Response regulatory" evidence="6">
    <location>
        <begin position="14"/>
        <end position="130"/>
    </location>
</feature>
<dbReference type="PANTHER" id="PTHR48111">
    <property type="entry name" value="REGULATOR OF RPOS"/>
    <property type="match status" value="1"/>
</dbReference>
<dbReference type="GO" id="GO:0000156">
    <property type="term" value="F:phosphorelay response regulator activity"/>
    <property type="evidence" value="ECO:0007669"/>
    <property type="project" value="TreeGrafter"/>
</dbReference>
<dbReference type="SMART" id="SM00448">
    <property type="entry name" value="REC"/>
    <property type="match status" value="1"/>
</dbReference>
<evidence type="ECO:0000313" key="7">
    <source>
        <dbReference type="EMBL" id="NDJ18758.1"/>
    </source>
</evidence>
<evidence type="ECO:0000259" key="6">
    <source>
        <dbReference type="PROSITE" id="PS50110"/>
    </source>
</evidence>
<dbReference type="SUPFAM" id="SSF52172">
    <property type="entry name" value="CheY-like"/>
    <property type="match status" value="1"/>
</dbReference>
<proteinExistence type="predicted"/>
<keyword evidence="1" id="KW-0805">Transcription regulation</keyword>
<dbReference type="AlphaFoldDB" id="A0A8J7Z629"/>
<dbReference type="CDD" id="cd06170">
    <property type="entry name" value="LuxR_C_like"/>
    <property type="match status" value="1"/>
</dbReference>
<dbReference type="EMBL" id="WVIE01000019">
    <property type="protein sequence ID" value="NDJ18758.1"/>
    <property type="molecule type" value="Genomic_DNA"/>
</dbReference>
<comment type="caution">
    <text evidence="7">The sequence shown here is derived from an EMBL/GenBank/DDBJ whole genome shotgun (WGS) entry which is preliminary data.</text>
</comment>
<dbReference type="InterPro" id="IPR001789">
    <property type="entry name" value="Sig_transdc_resp-reg_receiver"/>
</dbReference>
<keyword evidence="2" id="KW-0238">DNA-binding</keyword>
<sequence>MTLVLEKIESERGSILLVDDDENFIALMSEFLSVQGFRIASATSGKRAIQLLDRIKPDLIISDIMMPEMDGYIFAQTVRQVPDINWVPIILLSAKDQSYDRVRGLSAGANVYMVKPFDLDELVAQIESALRSSYLMQQPRSQRTESRIRVPEGIRLTPTELLVAQLVAQGLSNIDISQRLSTSKRTIESHISHMLKKTSLNNRTELSRWIIENNME</sequence>